<comment type="caution">
    <text evidence="2">The sequence shown here is derived from an EMBL/GenBank/DDBJ whole genome shotgun (WGS) entry which is preliminary data.</text>
</comment>
<dbReference type="GO" id="GO:0016887">
    <property type="term" value="F:ATP hydrolysis activity"/>
    <property type="evidence" value="ECO:0007669"/>
    <property type="project" value="InterPro"/>
</dbReference>
<sequence length="239" mass="25597">MSESSQEAGPPPAIVARGISQRGPWGPVYGPLDLDIEAGGVTVLVCPPGSGRTALMMTLTGRMETRTGSLTVFGHSSAREIFAVSALAGIDELDEVDESVTVADVVTEQLRWAAPWYRRVPRAGQAELEQVCGPVFGDLPLPRLRDYVEELSELDRRLLRIALANQKRPPLLVVGDLDRVASDVHRALLLERLIALGTEQTVVTATVNGVPADSGVRTQISVDNVDAASLVANDQKGDR</sequence>
<dbReference type="GeneID" id="74301422"/>
<organism evidence="2 3">
    <name type="scientific">Mycolicibacterium phlei DSM 43239 = CCUG 21000</name>
    <dbReference type="NCBI Taxonomy" id="1226750"/>
    <lineage>
        <taxon>Bacteria</taxon>
        <taxon>Bacillati</taxon>
        <taxon>Actinomycetota</taxon>
        <taxon>Actinomycetes</taxon>
        <taxon>Mycobacteriales</taxon>
        <taxon>Mycobacteriaceae</taxon>
        <taxon>Mycolicibacterium</taxon>
    </lineage>
</organism>
<evidence type="ECO:0000259" key="1">
    <source>
        <dbReference type="Pfam" id="PF00005"/>
    </source>
</evidence>
<dbReference type="EMBL" id="ANBP01000002">
    <property type="protein sequence ID" value="KAB7759305.1"/>
    <property type="molecule type" value="Genomic_DNA"/>
</dbReference>
<feature type="domain" description="ABC transporter" evidence="1">
    <location>
        <begin position="31"/>
        <end position="173"/>
    </location>
</feature>
<dbReference type="Gene3D" id="3.40.50.300">
    <property type="entry name" value="P-loop containing nucleotide triphosphate hydrolases"/>
    <property type="match status" value="1"/>
</dbReference>
<keyword evidence="3" id="KW-1185">Reference proteome</keyword>
<proteinExistence type="predicted"/>
<dbReference type="GO" id="GO:0005524">
    <property type="term" value="F:ATP binding"/>
    <property type="evidence" value="ECO:0007669"/>
    <property type="project" value="InterPro"/>
</dbReference>
<protein>
    <recommendedName>
        <fullName evidence="1">ABC transporter domain-containing protein</fullName>
    </recommendedName>
</protein>
<reference evidence="2 3" key="1">
    <citation type="submission" date="2012-10" db="EMBL/GenBank/DDBJ databases">
        <title>The draft sequence of the Mycobacterium pheli genome.</title>
        <authorList>
            <person name="Pettersson B.M.F."/>
            <person name="Das S."/>
            <person name="Dasgupta S."/>
            <person name="Bhattacharya A."/>
            <person name="Kirsebom L.A."/>
        </authorList>
    </citation>
    <scope>NUCLEOTIDE SEQUENCE [LARGE SCALE GENOMIC DNA]</scope>
    <source>
        <strain evidence="2 3">CCUG 21000</strain>
    </source>
</reference>
<dbReference type="SUPFAM" id="SSF52540">
    <property type="entry name" value="P-loop containing nucleoside triphosphate hydrolases"/>
    <property type="match status" value="1"/>
</dbReference>
<dbReference type="AlphaFoldDB" id="A0A5N5VBR4"/>
<evidence type="ECO:0000313" key="3">
    <source>
        <dbReference type="Proteomes" id="UP000325690"/>
    </source>
</evidence>
<accession>A0A5N5VBR4</accession>
<dbReference type="Pfam" id="PF00005">
    <property type="entry name" value="ABC_tran"/>
    <property type="match status" value="1"/>
</dbReference>
<gene>
    <name evidence="2" type="ORF">MPHL21000_03580</name>
</gene>
<evidence type="ECO:0000313" key="2">
    <source>
        <dbReference type="EMBL" id="KAB7759305.1"/>
    </source>
</evidence>
<dbReference type="RefSeq" id="WP_061483003.1">
    <property type="nucleotide sequence ID" value="NZ_ANBO01000042.1"/>
</dbReference>
<dbReference type="Proteomes" id="UP000325690">
    <property type="component" value="Unassembled WGS sequence"/>
</dbReference>
<name>A0A5N5VBR4_MYCPH</name>
<dbReference type="InterPro" id="IPR003439">
    <property type="entry name" value="ABC_transporter-like_ATP-bd"/>
</dbReference>
<dbReference type="InterPro" id="IPR027417">
    <property type="entry name" value="P-loop_NTPase"/>
</dbReference>